<comment type="caution">
    <text evidence="3">The sequence shown here is derived from an EMBL/GenBank/DDBJ whole genome shotgun (WGS) entry which is preliminary data.</text>
</comment>
<dbReference type="PANTHER" id="PTHR46825:SF7">
    <property type="entry name" value="D-ALANYL-D-ALANINE CARBOXYPEPTIDASE"/>
    <property type="match status" value="1"/>
</dbReference>
<evidence type="ECO:0000313" key="3">
    <source>
        <dbReference type="EMBL" id="GLY90711.1"/>
    </source>
</evidence>
<proteinExistence type="predicted"/>
<evidence type="ECO:0000256" key="1">
    <source>
        <dbReference type="SAM" id="MobiDB-lite"/>
    </source>
</evidence>
<name>A0A9W6W663_9ACTN</name>
<dbReference type="InterPro" id="IPR050491">
    <property type="entry name" value="AmpC-like"/>
</dbReference>
<organism evidence="3 4">
    <name type="scientific">Actinoallomurus iriomotensis</name>
    <dbReference type="NCBI Taxonomy" id="478107"/>
    <lineage>
        <taxon>Bacteria</taxon>
        <taxon>Bacillati</taxon>
        <taxon>Actinomycetota</taxon>
        <taxon>Actinomycetes</taxon>
        <taxon>Streptosporangiales</taxon>
        <taxon>Thermomonosporaceae</taxon>
        <taxon>Actinoallomurus</taxon>
    </lineage>
</organism>
<evidence type="ECO:0000313" key="4">
    <source>
        <dbReference type="Proteomes" id="UP001165074"/>
    </source>
</evidence>
<dbReference type="SUPFAM" id="SSF56601">
    <property type="entry name" value="beta-lactamase/transpeptidase-like"/>
    <property type="match status" value="1"/>
</dbReference>
<reference evidence="3" key="1">
    <citation type="submission" date="2023-03" db="EMBL/GenBank/DDBJ databases">
        <title>Actinoallomurus iriomotensis NBRC 103684.</title>
        <authorList>
            <person name="Ichikawa N."/>
            <person name="Sato H."/>
            <person name="Tonouchi N."/>
        </authorList>
    </citation>
    <scope>NUCLEOTIDE SEQUENCE</scope>
    <source>
        <strain evidence="3">NBRC 103684</strain>
    </source>
</reference>
<dbReference type="Proteomes" id="UP001165074">
    <property type="component" value="Unassembled WGS sequence"/>
</dbReference>
<feature type="region of interest" description="Disordered" evidence="1">
    <location>
        <begin position="183"/>
        <end position="202"/>
    </location>
</feature>
<dbReference type="InterPro" id="IPR012338">
    <property type="entry name" value="Beta-lactam/transpept-like"/>
</dbReference>
<keyword evidence="4" id="KW-1185">Reference proteome</keyword>
<sequence length="313" mass="32578">MNWRSAAVDGLVDALGPTLPAAAFIAAIAADDGGYAVRLSDGCPLDGRFEIGSMTKTLTGTVLASLVDDGIVALDDEVGRWLDAGRNSGITLGRLATHTSGLPRLSPGHTTGAADPYAFLTAEVAERELRLTTRGPGGVEWDYSNFGFQVLSLALERATGMPFGSLLERRVLRPLGMTCSGVAGRGRGSRVQGHAQGSPVRPWTHHLGGAGGVEAAAEDLARYLSACLTPPDSAVGAAIRLAQRPHHRIDPLRSAGLGWALGPPGYLGHDGGTSGFRAMLGIRRPAGRAAGVFVNDRAARGLPPAVRRVLDRD</sequence>
<dbReference type="EMBL" id="BSTK01000017">
    <property type="protein sequence ID" value="GLY90711.1"/>
    <property type="molecule type" value="Genomic_DNA"/>
</dbReference>
<dbReference type="RefSeq" id="WP_285581803.1">
    <property type="nucleotide sequence ID" value="NZ_BSTK01000017.1"/>
</dbReference>
<dbReference type="PANTHER" id="PTHR46825">
    <property type="entry name" value="D-ALANYL-D-ALANINE-CARBOXYPEPTIDASE/ENDOPEPTIDASE AMPH"/>
    <property type="match status" value="1"/>
</dbReference>
<evidence type="ECO:0000259" key="2">
    <source>
        <dbReference type="Pfam" id="PF00144"/>
    </source>
</evidence>
<dbReference type="AlphaFoldDB" id="A0A9W6W663"/>
<accession>A0A9W6W663</accession>
<dbReference type="Gene3D" id="3.40.710.10">
    <property type="entry name" value="DD-peptidase/beta-lactamase superfamily"/>
    <property type="match status" value="1"/>
</dbReference>
<dbReference type="Pfam" id="PF00144">
    <property type="entry name" value="Beta-lactamase"/>
    <property type="match status" value="1"/>
</dbReference>
<feature type="domain" description="Beta-lactamase-related" evidence="2">
    <location>
        <begin position="42"/>
        <end position="298"/>
    </location>
</feature>
<gene>
    <name evidence="3" type="ORF">Airi02_086400</name>
</gene>
<protein>
    <recommendedName>
        <fullName evidence="2">Beta-lactamase-related domain-containing protein</fullName>
    </recommendedName>
</protein>
<dbReference type="InterPro" id="IPR001466">
    <property type="entry name" value="Beta-lactam-related"/>
</dbReference>